<accession>A0A840R9B6</accession>
<sequence>MSMSPRIAAHLNKVGVNFDLVSHAHSRNSMQSARMAKLPPSQIAKAVILHDGDRYRMCVIPANHRLILERVNAHMHGNYRLATEREVAMLFDDCEIGAVPALGQVYGMPVSWEVEFNHANDVYLESGDHEHLIHLQHGAFMELMNGQDHLHMSCPQDDRFGSIVH</sequence>
<dbReference type="CDD" id="cd04332">
    <property type="entry name" value="YbaK_like"/>
    <property type="match status" value="1"/>
</dbReference>
<organism evidence="2 3">
    <name type="scientific">Zhongshania antarctica</name>
    <dbReference type="NCBI Taxonomy" id="641702"/>
    <lineage>
        <taxon>Bacteria</taxon>
        <taxon>Pseudomonadati</taxon>
        <taxon>Pseudomonadota</taxon>
        <taxon>Gammaproteobacteria</taxon>
        <taxon>Cellvibrionales</taxon>
        <taxon>Spongiibacteraceae</taxon>
        <taxon>Zhongshania</taxon>
    </lineage>
</organism>
<gene>
    <name evidence="2" type="ORF">HNQ57_003208</name>
</gene>
<evidence type="ECO:0000313" key="2">
    <source>
        <dbReference type="EMBL" id="MBB5188911.1"/>
    </source>
</evidence>
<name>A0A840R9B6_9GAMM</name>
<keyword evidence="3" id="KW-1185">Reference proteome</keyword>
<dbReference type="SUPFAM" id="SSF55826">
    <property type="entry name" value="YbaK/ProRS associated domain"/>
    <property type="match status" value="1"/>
</dbReference>
<dbReference type="InterPro" id="IPR007214">
    <property type="entry name" value="YbaK/aa-tRNA-synth-assoc-dom"/>
</dbReference>
<dbReference type="EMBL" id="JACHHW010000010">
    <property type="protein sequence ID" value="MBB5188911.1"/>
    <property type="molecule type" value="Genomic_DNA"/>
</dbReference>
<dbReference type="InterPro" id="IPR036754">
    <property type="entry name" value="YbaK/aa-tRNA-synt-asso_dom_sf"/>
</dbReference>
<protein>
    <submittedName>
        <fullName evidence="2">Ala-tRNA(Pro) deacylase</fullName>
        <ecNumber evidence="2">3.1.1.-</ecNumber>
    </submittedName>
</protein>
<proteinExistence type="predicted"/>
<dbReference type="Gene3D" id="3.90.960.10">
    <property type="entry name" value="YbaK/aminoacyl-tRNA synthetase-associated domain"/>
    <property type="match status" value="1"/>
</dbReference>
<comment type="caution">
    <text evidence="2">The sequence shown here is derived from an EMBL/GenBank/DDBJ whole genome shotgun (WGS) entry which is preliminary data.</text>
</comment>
<dbReference type="EC" id="3.1.1.-" evidence="2"/>
<dbReference type="Proteomes" id="UP000536640">
    <property type="component" value="Unassembled WGS sequence"/>
</dbReference>
<dbReference type="Pfam" id="PF04073">
    <property type="entry name" value="tRNA_edit"/>
    <property type="match status" value="1"/>
</dbReference>
<evidence type="ECO:0000313" key="3">
    <source>
        <dbReference type="Proteomes" id="UP000536640"/>
    </source>
</evidence>
<evidence type="ECO:0000259" key="1">
    <source>
        <dbReference type="Pfam" id="PF04073"/>
    </source>
</evidence>
<reference evidence="2 3" key="1">
    <citation type="submission" date="2020-08" db="EMBL/GenBank/DDBJ databases">
        <title>Genomic Encyclopedia of Type Strains, Phase IV (KMG-IV): sequencing the most valuable type-strain genomes for metagenomic binning, comparative biology and taxonomic classification.</title>
        <authorList>
            <person name="Goeker M."/>
        </authorList>
    </citation>
    <scope>NUCLEOTIDE SEQUENCE [LARGE SCALE GENOMIC DNA]</scope>
    <source>
        <strain evidence="2 3">DSM 25701</strain>
    </source>
</reference>
<keyword evidence="2" id="KW-0378">Hydrolase</keyword>
<dbReference type="AlphaFoldDB" id="A0A840R9B6"/>
<dbReference type="GO" id="GO:0002161">
    <property type="term" value="F:aminoacyl-tRNA deacylase activity"/>
    <property type="evidence" value="ECO:0007669"/>
    <property type="project" value="InterPro"/>
</dbReference>
<feature type="domain" description="YbaK/aminoacyl-tRNA synthetase-associated" evidence="1">
    <location>
        <begin position="26"/>
        <end position="136"/>
    </location>
</feature>